<evidence type="ECO:0000313" key="2">
    <source>
        <dbReference type="EMBL" id="MDJ1137936.1"/>
    </source>
</evidence>
<organism evidence="2 3">
    <name type="scientific">Streptomyces iconiensis</name>
    <dbReference type="NCBI Taxonomy" id="1384038"/>
    <lineage>
        <taxon>Bacteria</taxon>
        <taxon>Bacillati</taxon>
        <taxon>Actinomycetota</taxon>
        <taxon>Actinomycetes</taxon>
        <taxon>Kitasatosporales</taxon>
        <taxon>Streptomycetaceae</taxon>
        <taxon>Streptomyces</taxon>
    </lineage>
</organism>
<dbReference type="RefSeq" id="WP_274039027.1">
    <property type="nucleotide sequence ID" value="NZ_JANCPR020000069.1"/>
</dbReference>
<evidence type="ECO:0000256" key="1">
    <source>
        <dbReference type="SAM" id="MobiDB-lite"/>
    </source>
</evidence>
<evidence type="ECO:0000313" key="3">
    <source>
        <dbReference type="Proteomes" id="UP001214441"/>
    </source>
</evidence>
<proteinExistence type="predicted"/>
<name>A0ABT7AAU2_9ACTN</name>
<gene>
    <name evidence="2" type="ORF">NMN56_039465</name>
</gene>
<keyword evidence="3" id="KW-1185">Reference proteome</keyword>
<accession>A0ABT7AAU2</accession>
<dbReference type="EMBL" id="JANCPR020000069">
    <property type="protein sequence ID" value="MDJ1137936.1"/>
    <property type="molecule type" value="Genomic_DNA"/>
</dbReference>
<reference evidence="2 3" key="1">
    <citation type="submission" date="2023-05" db="EMBL/GenBank/DDBJ databases">
        <title>Streptantibioticus silvisoli sp. nov., acidotolerant actinomycetes 1 from pine litter.</title>
        <authorList>
            <person name="Swiecimska M."/>
            <person name="Golinska P."/>
            <person name="Sangal V."/>
            <person name="Wachnowicz B."/>
            <person name="Goodfellow M."/>
        </authorList>
    </citation>
    <scope>NUCLEOTIDE SEQUENCE [LARGE SCALE GENOMIC DNA]</scope>
    <source>
        <strain evidence="2 3">DSM 42109</strain>
    </source>
</reference>
<comment type="caution">
    <text evidence="2">The sequence shown here is derived from an EMBL/GenBank/DDBJ whole genome shotgun (WGS) entry which is preliminary data.</text>
</comment>
<sequence>MSLEARLQTVAREEAGSQVAGLQEQITDLHEHLHVAMTRIAKLEASAGDGAAPHPEPDEAPAPPPARRTTKKASSG</sequence>
<dbReference type="Proteomes" id="UP001214441">
    <property type="component" value="Unassembled WGS sequence"/>
</dbReference>
<feature type="region of interest" description="Disordered" evidence="1">
    <location>
        <begin position="44"/>
        <end position="76"/>
    </location>
</feature>
<protein>
    <submittedName>
        <fullName evidence="2">Uncharacterized protein</fullName>
    </submittedName>
</protein>